<name>B7FTV5_PHATC</name>
<dbReference type="PROSITE" id="PS51444">
    <property type="entry name" value="FH2"/>
    <property type="match status" value="1"/>
</dbReference>
<dbReference type="InParanoid" id="B7FTV5"/>
<feature type="region of interest" description="Disordered" evidence="1">
    <location>
        <begin position="43"/>
        <end position="99"/>
    </location>
</feature>
<feature type="compositionally biased region" description="Polar residues" evidence="1">
    <location>
        <begin position="62"/>
        <end position="71"/>
    </location>
</feature>
<evidence type="ECO:0000313" key="3">
    <source>
        <dbReference type="EMBL" id="EEC49877.1"/>
    </source>
</evidence>
<proteinExistence type="predicted"/>
<protein>
    <submittedName>
        <fullName evidence="3">Formin homology 2 containing protein</fullName>
    </submittedName>
</protein>
<feature type="domain" description="FH2" evidence="2">
    <location>
        <begin position="1132"/>
        <end position="1598"/>
    </location>
</feature>
<dbReference type="PANTHER" id="PTHR45725:SF1">
    <property type="entry name" value="DISHEVELLED ASSOCIATED ACTIVATOR OF MORPHOGENESIS, ISOFORM D"/>
    <property type="match status" value="1"/>
</dbReference>
<dbReference type="EMBL" id="CM000607">
    <property type="protein sequence ID" value="EEC49877.1"/>
    <property type="molecule type" value="Genomic_DNA"/>
</dbReference>
<dbReference type="PaxDb" id="2850-Phatr54229"/>
<feature type="region of interest" description="Disordered" evidence="1">
    <location>
        <begin position="349"/>
        <end position="381"/>
    </location>
</feature>
<keyword evidence="4" id="KW-1185">Reference proteome</keyword>
<organism evidence="3 4">
    <name type="scientific">Phaeodactylum tricornutum (strain CCAP 1055/1)</name>
    <dbReference type="NCBI Taxonomy" id="556484"/>
    <lineage>
        <taxon>Eukaryota</taxon>
        <taxon>Sar</taxon>
        <taxon>Stramenopiles</taxon>
        <taxon>Ochrophyta</taxon>
        <taxon>Bacillariophyta</taxon>
        <taxon>Bacillariophyceae</taxon>
        <taxon>Bacillariophycidae</taxon>
        <taxon>Naviculales</taxon>
        <taxon>Phaeodactylaceae</taxon>
        <taxon>Phaeodactylum</taxon>
    </lineage>
</organism>
<dbReference type="Pfam" id="PF02181">
    <property type="entry name" value="FH2"/>
    <property type="match status" value="1"/>
</dbReference>
<feature type="region of interest" description="Disordered" evidence="1">
    <location>
        <begin position="2081"/>
        <end position="2132"/>
    </location>
</feature>
<dbReference type="GeneID" id="7197841"/>
<feature type="compositionally biased region" description="Basic residues" evidence="1">
    <location>
        <begin position="2120"/>
        <end position="2132"/>
    </location>
</feature>
<evidence type="ECO:0000313" key="4">
    <source>
        <dbReference type="Proteomes" id="UP000000759"/>
    </source>
</evidence>
<feature type="compositionally biased region" description="Basic and acidic residues" evidence="1">
    <location>
        <begin position="184"/>
        <end position="207"/>
    </location>
</feature>
<feature type="compositionally biased region" description="Basic and acidic residues" evidence="1">
    <location>
        <begin position="1861"/>
        <end position="1887"/>
    </location>
</feature>
<dbReference type="Gene3D" id="1.20.58.2220">
    <property type="entry name" value="Formin, FH2 domain"/>
    <property type="match status" value="1"/>
</dbReference>
<feature type="compositionally biased region" description="Basic and acidic residues" evidence="1">
    <location>
        <begin position="1587"/>
        <end position="1598"/>
    </location>
</feature>
<dbReference type="SMART" id="SM00498">
    <property type="entry name" value="FH2"/>
    <property type="match status" value="1"/>
</dbReference>
<accession>B7FTV5</accession>
<dbReference type="KEGG" id="pti:PHATRDRAFT_54229"/>
<reference evidence="4" key="2">
    <citation type="submission" date="2008-08" db="EMBL/GenBank/DDBJ databases">
        <authorList>
            <consortium name="Diatom Consortium"/>
            <person name="Grigoriev I."/>
            <person name="Grimwood J."/>
            <person name="Kuo A."/>
            <person name="Otillar R.P."/>
            <person name="Salamov A."/>
            <person name="Detter J.C."/>
            <person name="Lindquist E."/>
            <person name="Shapiro H."/>
            <person name="Lucas S."/>
            <person name="Glavina del Rio T."/>
            <person name="Pitluck S."/>
            <person name="Rokhsar D."/>
            <person name="Bowler C."/>
        </authorList>
    </citation>
    <scope>GENOME REANNOTATION</scope>
    <source>
        <strain evidence="4">CCAP 1055/1</strain>
    </source>
</reference>
<dbReference type="InterPro" id="IPR042201">
    <property type="entry name" value="FH2_Formin_sf"/>
</dbReference>
<dbReference type="OrthoDB" id="206927at2759"/>
<feature type="compositionally biased region" description="Basic and acidic residues" evidence="1">
    <location>
        <begin position="1933"/>
        <end position="1946"/>
    </location>
</feature>
<reference evidence="3 4" key="1">
    <citation type="journal article" date="2008" name="Nature">
        <title>The Phaeodactylum genome reveals the evolutionary history of diatom genomes.</title>
        <authorList>
            <person name="Bowler C."/>
            <person name="Allen A.E."/>
            <person name="Badger J.H."/>
            <person name="Grimwood J."/>
            <person name="Jabbari K."/>
            <person name="Kuo A."/>
            <person name="Maheswari U."/>
            <person name="Martens C."/>
            <person name="Maumus F."/>
            <person name="Otillar R.P."/>
            <person name="Rayko E."/>
            <person name="Salamov A."/>
            <person name="Vandepoele K."/>
            <person name="Beszteri B."/>
            <person name="Gruber A."/>
            <person name="Heijde M."/>
            <person name="Katinka M."/>
            <person name="Mock T."/>
            <person name="Valentin K."/>
            <person name="Verret F."/>
            <person name="Berges J.A."/>
            <person name="Brownlee C."/>
            <person name="Cadoret J.P."/>
            <person name="Chiovitti A."/>
            <person name="Choi C.J."/>
            <person name="Coesel S."/>
            <person name="De Martino A."/>
            <person name="Detter J.C."/>
            <person name="Durkin C."/>
            <person name="Falciatore A."/>
            <person name="Fournet J."/>
            <person name="Haruta M."/>
            <person name="Huysman M.J."/>
            <person name="Jenkins B.D."/>
            <person name="Jiroutova K."/>
            <person name="Jorgensen R.E."/>
            <person name="Joubert Y."/>
            <person name="Kaplan A."/>
            <person name="Kroger N."/>
            <person name="Kroth P.G."/>
            <person name="La Roche J."/>
            <person name="Lindquist E."/>
            <person name="Lommer M."/>
            <person name="Martin-Jezequel V."/>
            <person name="Lopez P.J."/>
            <person name="Lucas S."/>
            <person name="Mangogna M."/>
            <person name="McGinnis K."/>
            <person name="Medlin L.K."/>
            <person name="Montsant A."/>
            <person name="Oudot-Le Secq M.P."/>
            <person name="Napoli C."/>
            <person name="Obornik M."/>
            <person name="Parker M.S."/>
            <person name="Petit J.L."/>
            <person name="Porcel B.M."/>
            <person name="Poulsen N."/>
            <person name="Robison M."/>
            <person name="Rychlewski L."/>
            <person name="Rynearson T.A."/>
            <person name="Schmutz J."/>
            <person name="Shapiro H."/>
            <person name="Siaut M."/>
            <person name="Stanley M."/>
            <person name="Sussman M.R."/>
            <person name="Taylor A.R."/>
            <person name="Vardi A."/>
            <person name="von Dassow P."/>
            <person name="Vyverman W."/>
            <person name="Willis A."/>
            <person name="Wyrwicz L.S."/>
            <person name="Rokhsar D.S."/>
            <person name="Weissenbach J."/>
            <person name="Armbrust E.V."/>
            <person name="Green B.R."/>
            <person name="Van de Peer Y."/>
            <person name="Grigoriev I.V."/>
        </authorList>
    </citation>
    <scope>NUCLEOTIDE SEQUENCE [LARGE SCALE GENOMIC DNA]</scope>
    <source>
        <strain evidence="3 4">CCAP 1055/1</strain>
    </source>
</reference>
<evidence type="ECO:0000256" key="1">
    <source>
        <dbReference type="SAM" id="MobiDB-lite"/>
    </source>
</evidence>
<dbReference type="InterPro" id="IPR051425">
    <property type="entry name" value="Formin_Homology"/>
</dbReference>
<feature type="compositionally biased region" description="Low complexity" evidence="1">
    <location>
        <begin position="366"/>
        <end position="381"/>
    </location>
</feature>
<feature type="region of interest" description="Disordered" evidence="1">
    <location>
        <begin position="157"/>
        <end position="208"/>
    </location>
</feature>
<feature type="compositionally biased region" description="Polar residues" evidence="1">
    <location>
        <begin position="804"/>
        <end position="822"/>
    </location>
</feature>
<dbReference type="PANTHER" id="PTHR45725">
    <property type="entry name" value="FORMIN HOMOLOGY 2 FAMILY MEMBER"/>
    <property type="match status" value="1"/>
</dbReference>
<feature type="region of interest" description="Disordered" evidence="1">
    <location>
        <begin position="1055"/>
        <end position="1074"/>
    </location>
</feature>
<feature type="region of interest" description="Disordered" evidence="1">
    <location>
        <begin position="802"/>
        <end position="822"/>
    </location>
</feature>
<dbReference type="eggNOG" id="KOG1922">
    <property type="taxonomic scope" value="Eukaryota"/>
</dbReference>
<sequence>MSYRQRIPMDPDGTNEAVNLAKNYLDPPDNEPSFSLNARQLGLLKSRQQRDPSVINEKQPFVSRSNMSQQQHKPKSDNDFGTSAVKPRAHGPMRTPNPISRFSAAAAHRRQPLADEQGRAAYLRPLLQQRALKKSSTTSADSDPSGKALLRRMLAKVVVKKSKSTSTGASSENNPDRGLPSKTMMDKDRAKTTETNRSERQEAREACKYTSPVDNTVAPKRSRQVDEGLKYRIHEKLRQKPFKMHPCDLKVSAIERPLVMSDDDDGLEGYEHFIKQLRGEVSGKHWQLWRSFSALMTGGDPPDEGIMHIDRPCEFDERTRKNLSVLNLHLKKYGEAECNSKTQLINDRRLSKERINRSYPANQRQAVSNIESSASSSSENSALENDAVLQMRSSLSTALEFSQIELSESLRKYHTDKGASGSSNQQHDDLESAKYHTAKEKDNCAGAKEAPSETVTGSENRASNSSIVSLDQFELRPSPPSDANGSIIWSDVRLRSLDQVSYNSELDSIKASTPVWANMKLRPVVNFSKLGDDVRATNSADFDSIPQVNSGTSQKPIDTEDFDKLQSTDTGTEKKPIFVQTPTAVVYKQPLMDGIERCEKPRPEQRQLLQPTPIPHSAQVLTGPKPEDAHPRVTKLSTGPIGQASGDKIDEATVFKVKQTTNSSLEVERRVIVGKKMIMLVESPVGDSRASVLWKLAREKVESLTLDMALQKVALLCFKGSSRKVLDFISSEDCLKFANTFYNMNAVVPLSKTDPMVSASLQSDDAEIDDSSTTDRVASLNDEEQTLLEMFRLLRRTQPAENAFDTSLSRRGSEAKTLSSTLTPKEEEIAKKYLMMLELKVPLNEVKSSLLKDGVDSKIVTKIMREAVDMPVNVVNAPDLPSSPVSTMTCSVAQVSDESEIAAPYKKMIRLRIPAEAVRHKMIKDEISPRIIDLVLGTGGAVYNKINDDLALSSEEAVLVLKYQKMLKISIAPEAVRHKMRQDQVNNKIIAAVFSQNEKEKVEAPRLNLSIEEEKIAEKYREMVRLKVPKEGVRHRMTKDQIDKKIVDSVLQDDSCTSKDTSANLPDHRKVPSSSLTSDEEAVVLQYKRLLKLQIPKAAILDRMEKEGASANVIKAVLGNVTSKCNPGEKDTDSQSKTGTKLVSLHWTPLSGTALDNSVWAARKRRKDELPQPEGSDIFQLIHLFQKKTANTSVKEGSVDESSSAQGKAMLLEVTRSNNVAISLKAFKDFSFLELAETIALLDPLRKIRGDRILFLRDLLPTISEVQTILAYKGTDDRLVPAERWFRATAQIRRIETKVQVLQSMETLRSEILALCENFRLLARACRQVMESEKLEALLEMVLRVGNIMNEGTRTGGAAGFKFDSLLRLTQTKSSDGRTTVLDFLVTVFVAKGSRGTLNLSSDISDCHMASRMLMSDMSNDVKNIRQALDVCSTELAALRDEITSSTIEGKKSGQCSDLKRTEHAVFSKREEFLAAVSKSSEKKSKINGEASLSTDLSEGCDKDSVSHDIHGGINRLERFIGEGNVIFDSLEGEREDAFQACGELSKYCGESGGVGAACPLLGILAQFATSIDAALAKHDKLKASEARRLKRDEDRLSPRSFTTEQTNSVSSQKDDGKSLILLVNKMLKEASDRAKDDFKKGRIYPNPSTALKAIYEKEERQVMFASPTSSRRKIDLLTAIRMREGRVKDSESLEVQSTLNTNNNGAEHGCDEETSKSLKAGAALNRLQQTLIVDQSSTLKEVASDNHGDSIHLTSQTSPEKQDDFVNIHVPAAEVVLDSTSTTTNSASPIATPSSVTVLESTVDKRTGEGSLQSQVNMTASISGGHRIAEEEVKHRDGTGCGPGKTVSDKEESLCDANRRPIESSDQPHRSDAKIGHDDAPKDGEVKTNLTNPLRQKHPRPAPCFQSLEDPFKARELVLSMKFKDTNCCKAPERSAETKALKPDKIGSNLSPLPDRTLVRRLNDRQSLEGSRQPMKEALAVTSDSHSPAQSRTLQGLASAADHDAELSGNFPKVRITSASHFGEKESTSIALLARAKRAEKTKGSHPLQNLEIKNPPSTMGYTEGRLSHFNTKTLEGLCASPVEASPENALSKISNSSPETGEGNSSDGKYQSTFARMARLKRKEKRGKHA</sequence>
<dbReference type="InterPro" id="IPR015425">
    <property type="entry name" value="FH2_Formin"/>
</dbReference>
<feature type="region of interest" description="Disordered" evidence="1">
    <location>
        <begin position="1967"/>
        <end position="1990"/>
    </location>
</feature>
<dbReference type="SUPFAM" id="SSF101447">
    <property type="entry name" value="Formin homology 2 domain (FH2 domain)"/>
    <property type="match status" value="1"/>
</dbReference>
<feature type="compositionally biased region" description="Polar residues" evidence="1">
    <location>
        <begin position="1055"/>
        <end position="1064"/>
    </location>
</feature>
<dbReference type="RefSeq" id="XP_002178212.1">
    <property type="nucleotide sequence ID" value="XM_002178176.1"/>
</dbReference>
<gene>
    <name evidence="3" type="ORF">PHATRDRAFT_54229</name>
</gene>
<feature type="region of interest" description="Disordered" evidence="1">
    <location>
        <begin position="1933"/>
        <end position="1955"/>
    </location>
</feature>
<feature type="region of interest" description="Disordered" evidence="1">
    <location>
        <begin position="1861"/>
        <end position="1907"/>
    </location>
</feature>
<feature type="compositionally biased region" description="Polar residues" evidence="1">
    <location>
        <begin position="453"/>
        <end position="463"/>
    </location>
</feature>
<dbReference type="HOGENOM" id="CLU_231556_0_0_1"/>
<dbReference type="Proteomes" id="UP000000759">
    <property type="component" value="Chromosome 4"/>
</dbReference>
<feature type="region of interest" description="Disordered" evidence="1">
    <location>
        <begin position="439"/>
        <end position="463"/>
    </location>
</feature>
<feature type="compositionally biased region" description="Polar residues" evidence="1">
    <location>
        <begin position="2093"/>
        <end position="2116"/>
    </location>
</feature>
<feature type="region of interest" description="Disordered" evidence="1">
    <location>
        <begin position="1587"/>
        <end position="1613"/>
    </location>
</feature>
<feature type="compositionally biased region" description="Polar residues" evidence="1">
    <location>
        <begin position="1600"/>
        <end position="1612"/>
    </location>
</feature>
<evidence type="ECO:0000259" key="2">
    <source>
        <dbReference type="PROSITE" id="PS51444"/>
    </source>
</evidence>